<feature type="region of interest" description="Disordered" evidence="1">
    <location>
        <begin position="63"/>
        <end position="92"/>
    </location>
</feature>
<dbReference type="WBParaSite" id="BXY_1003100.1">
    <property type="protein sequence ID" value="BXY_1003100.1"/>
    <property type="gene ID" value="BXY_1003100"/>
</dbReference>
<name>A0A1I7SAI4_BURXY</name>
<evidence type="ECO:0000313" key="4">
    <source>
        <dbReference type="Proteomes" id="UP000659654"/>
    </source>
</evidence>
<evidence type="ECO:0000256" key="1">
    <source>
        <dbReference type="SAM" id="MobiDB-lite"/>
    </source>
</evidence>
<proteinExistence type="predicted"/>
<accession>A0A1I7SAI4</accession>
<sequence length="92" mass="10603">MCVFEKVDSEGPNAGCFEEFPQRQFVRFQRRMRVSDSTELRKKVLKQVQEDANDEAYLLELLNQSSNSSKKPSAKRKAQAEYGASSKKRRQG</sequence>
<dbReference type="Proteomes" id="UP000582659">
    <property type="component" value="Unassembled WGS sequence"/>
</dbReference>
<keyword evidence="4" id="KW-1185">Reference proteome</keyword>
<gene>
    <name evidence="2" type="ORF">BXYJ_LOCUS125</name>
</gene>
<dbReference type="Proteomes" id="UP000095284">
    <property type="component" value="Unplaced"/>
</dbReference>
<evidence type="ECO:0000313" key="3">
    <source>
        <dbReference type="Proteomes" id="UP000095284"/>
    </source>
</evidence>
<dbReference type="Proteomes" id="UP000659654">
    <property type="component" value="Unassembled WGS sequence"/>
</dbReference>
<dbReference type="EMBL" id="CAJFDI010000001">
    <property type="protein sequence ID" value="CAD5207838.1"/>
    <property type="molecule type" value="Genomic_DNA"/>
</dbReference>
<dbReference type="SMR" id="A0A1I7SAI4"/>
<dbReference type="EMBL" id="CAJFCV020000001">
    <property type="protein sequence ID" value="CAG9079380.1"/>
    <property type="molecule type" value="Genomic_DNA"/>
</dbReference>
<evidence type="ECO:0000313" key="5">
    <source>
        <dbReference type="WBParaSite" id="BXY_1003100.1"/>
    </source>
</evidence>
<protein>
    <submittedName>
        <fullName evidence="2">(pine wood nematode) hypothetical protein</fullName>
    </submittedName>
</protein>
<organism evidence="3 5">
    <name type="scientific">Bursaphelenchus xylophilus</name>
    <name type="common">Pinewood nematode worm</name>
    <name type="synonym">Aphelenchoides xylophilus</name>
    <dbReference type="NCBI Taxonomy" id="6326"/>
    <lineage>
        <taxon>Eukaryota</taxon>
        <taxon>Metazoa</taxon>
        <taxon>Ecdysozoa</taxon>
        <taxon>Nematoda</taxon>
        <taxon>Chromadorea</taxon>
        <taxon>Rhabditida</taxon>
        <taxon>Tylenchina</taxon>
        <taxon>Tylenchomorpha</taxon>
        <taxon>Aphelenchoidea</taxon>
        <taxon>Aphelenchoididae</taxon>
        <taxon>Bursaphelenchus</taxon>
    </lineage>
</organism>
<evidence type="ECO:0000313" key="2">
    <source>
        <dbReference type="EMBL" id="CAD5207838.1"/>
    </source>
</evidence>
<dbReference type="AlphaFoldDB" id="A0A1I7SAI4"/>
<reference evidence="5" key="1">
    <citation type="submission" date="2016-11" db="UniProtKB">
        <authorList>
            <consortium name="WormBaseParasite"/>
        </authorList>
    </citation>
    <scope>IDENTIFICATION</scope>
</reference>
<reference evidence="2" key="2">
    <citation type="submission" date="2020-09" db="EMBL/GenBank/DDBJ databases">
        <authorList>
            <person name="Kikuchi T."/>
        </authorList>
    </citation>
    <scope>NUCLEOTIDE SEQUENCE</scope>
    <source>
        <strain evidence="2">Ka4C1</strain>
    </source>
</reference>